<dbReference type="OrthoDB" id="635774at2759"/>
<dbReference type="GeneID" id="104608043"/>
<dbReference type="PROSITE" id="PS00107">
    <property type="entry name" value="PROTEIN_KINASE_ATP"/>
    <property type="match status" value="1"/>
</dbReference>
<feature type="binding site" evidence="3">
    <location>
        <position position="353"/>
    </location>
    <ligand>
        <name>ATP</name>
        <dbReference type="ChEBI" id="CHEBI:30616"/>
    </ligand>
</feature>
<reference evidence="8" key="1">
    <citation type="submission" date="2025-08" db="UniProtKB">
        <authorList>
            <consortium name="RefSeq"/>
        </authorList>
    </citation>
    <scope>IDENTIFICATION</scope>
</reference>
<proteinExistence type="predicted"/>
<dbReference type="GO" id="GO:0004672">
    <property type="term" value="F:protein kinase activity"/>
    <property type="evidence" value="ECO:0007669"/>
    <property type="project" value="InterPro"/>
</dbReference>
<dbReference type="PROSITE" id="PS00109">
    <property type="entry name" value="PROTEIN_KINASE_TYR"/>
    <property type="match status" value="1"/>
</dbReference>
<dbReference type="RefSeq" id="XP_010272197.1">
    <property type="nucleotide sequence ID" value="XM_010273895.2"/>
</dbReference>
<dbReference type="InterPro" id="IPR017441">
    <property type="entry name" value="Protein_kinase_ATP_BS"/>
</dbReference>
<dbReference type="InterPro" id="IPR008266">
    <property type="entry name" value="Tyr_kinase_AS"/>
</dbReference>
<keyword evidence="5" id="KW-0732">Signal</keyword>
<sequence length="639" mass="70324">MPPPPPPPPLLSVTLLFVILRLLAVDLTVAHTCSPTRTNITSCPPFTSPPSFPFSSSPGCGHPSFQILCSSNRSFISINNFSFVLLRHDPNSSTLVLSPQSYVSDPTHRSCPSASLPDRAIDLSGSPFRFSDAPCARLSVLRQCNISSLPNCSRCPWDCKLLKSPVQLLKGCSSKHRSSEQGCQQDVLDYLHTFLNLGIQVQWDESNDTYFSRCKDCQSEDGVCGFNTSDTRKPFRCFSSRSRISSPRVRGDSPNRMALLCTLFIFTCLSVVVALATLIFRYKGLKSYANEENPTTLFLHRHRSANLLPPAFSYEELESSTNRFDPRNKIGDGGFGSVYLGQLCDGRVVAVKKLHRQHAAAAAAGRAATTKSFCNEILILSSIDHPNLVKLYGYCSDPRGLLLVYDYVPNGTLADHLHGSKSLHRKGSLTWQVRVDIALQTALALEYLHLTVRPAIVHRDITSSNIFVDKEMKVKVGDFGLSRLLVFPESSSSSSSSSSSGYVWTGPQGTPGYLDPDYHRSFRLTEKSDVYSFGVVLFELISGMKAVDHSRDKREVALADMVVSKIQVGTLQQVVDPVLMVEGEVTSTVNAVAELAFRCVAADKDDRPDAKEIVAELKRIRNRTRGHRAPNVAPDASKS</sequence>
<feature type="signal peptide" evidence="5">
    <location>
        <begin position="1"/>
        <end position="30"/>
    </location>
</feature>
<dbReference type="KEGG" id="nnu:104608043"/>
<dbReference type="InterPro" id="IPR000719">
    <property type="entry name" value="Prot_kinase_dom"/>
</dbReference>
<dbReference type="PROSITE" id="PS50011">
    <property type="entry name" value="PROTEIN_KINASE_DOM"/>
    <property type="match status" value="1"/>
</dbReference>
<evidence type="ECO:0000256" key="2">
    <source>
        <dbReference type="ARBA" id="ARBA00022840"/>
    </source>
</evidence>
<evidence type="ECO:0000256" key="3">
    <source>
        <dbReference type="PROSITE-ProRule" id="PRU10141"/>
    </source>
</evidence>
<dbReference type="Gene3D" id="3.30.200.20">
    <property type="entry name" value="Phosphorylase Kinase, domain 1"/>
    <property type="match status" value="1"/>
</dbReference>
<keyword evidence="7" id="KW-1185">Reference proteome</keyword>
<keyword evidence="4" id="KW-0472">Membrane</keyword>
<dbReference type="GO" id="GO:0007166">
    <property type="term" value="P:cell surface receptor signaling pathway"/>
    <property type="evidence" value="ECO:0000318"/>
    <property type="project" value="GO_Central"/>
</dbReference>
<accession>A0A1U8B7H0</accession>
<evidence type="ECO:0000259" key="6">
    <source>
        <dbReference type="PROSITE" id="PS50011"/>
    </source>
</evidence>
<keyword evidence="1 3" id="KW-0547">Nucleotide-binding</keyword>
<dbReference type="GO" id="GO:0005524">
    <property type="term" value="F:ATP binding"/>
    <property type="evidence" value="ECO:0007669"/>
    <property type="project" value="UniProtKB-UniRule"/>
</dbReference>
<dbReference type="Pfam" id="PF00069">
    <property type="entry name" value="Pkinase"/>
    <property type="match status" value="1"/>
</dbReference>
<keyword evidence="2 3" id="KW-0067">ATP-binding</keyword>
<gene>
    <name evidence="8" type="primary">LOC104608043</name>
</gene>
<dbReference type="AlphaFoldDB" id="A0A1U8B7H0"/>
<evidence type="ECO:0000313" key="7">
    <source>
        <dbReference type="Proteomes" id="UP000189703"/>
    </source>
</evidence>
<dbReference type="FunCoup" id="A0A1U8B7H0">
    <property type="interactions" value="1098"/>
</dbReference>
<dbReference type="SUPFAM" id="SSF56112">
    <property type="entry name" value="Protein kinase-like (PK-like)"/>
    <property type="match status" value="1"/>
</dbReference>
<dbReference type="Proteomes" id="UP000189703">
    <property type="component" value="Unplaced"/>
</dbReference>
<protein>
    <submittedName>
        <fullName evidence="8">LEAF RUST 10 DISEASE-RESISTANCE LOCUS RECEPTOR-LIKE PROTEIN KINASE-like 1.5</fullName>
    </submittedName>
</protein>
<dbReference type="eggNOG" id="KOG1187">
    <property type="taxonomic scope" value="Eukaryota"/>
</dbReference>
<evidence type="ECO:0000313" key="8">
    <source>
        <dbReference type="RefSeq" id="XP_010272197.1"/>
    </source>
</evidence>
<dbReference type="PANTHER" id="PTHR46008:SF18">
    <property type="entry name" value="PROTEIN KINASE DOMAIN-CONTAINING PROTEIN"/>
    <property type="match status" value="1"/>
</dbReference>
<dbReference type="OMA" id="NCSHCPW"/>
<evidence type="ECO:0000256" key="1">
    <source>
        <dbReference type="ARBA" id="ARBA00022741"/>
    </source>
</evidence>
<keyword evidence="4" id="KW-1133">Transmembrane helix</keyword>
<evidence type="ECO:0000256" key="5">
    <source>
        <dbReference type="SAM" id="SignalP"/>
    </source>
</evidence>
<name>A0A1U8B7H0_NELNU</name>
<dbReference type="FunFam" id="3.30.200.20:FF:000736">
    <property type="entry name" value="Putative serine/threonine-protein kinase At1g18390 family"/>
    <property type="match status" value="1"/>
</dbReference>
<dbReference type="PANTHER" id="PTHR46008">
    <property type="entry name" value="LEAF RUST 10 DISEASE-RESISTANCE LOCUS RECEPTOR-LIKE PROTEIN KINASE-LIKE 1.4"/>
    <property type="match status" value="1"/>
</dbReference>
<dbReference type="GO" id="GO:0005886">
    <property type="term" value="C:plasma membrane"/>
    <property type="evidence" value="ECO:0000318"/>
    <property type="project" value="GO_Central"/>
</dbReference>
<feature type="transmembrane region" description="Helical" evidence="4">
    <location>
        <begin position="257"/>
        <end position="280"/>
    </location>
</feature>
<organism evidence="7 8">
    <name type="scientific">Nelumbo nucifera</name>
    <name type="common">Sacred lotus</name>
    <dbReference type="NCBI Taxonomy" id="4432"/>
    <lineage>
        <taxon>Eukaryota</taxon>
        <taxon>Viridiplantae</taxon>
        <taxon>Streptophyta</taxon>
        <taxon>Embryophyta</taxon>
        <taxon>Tracheophyta</taxon>
        <taxon>Spermatophyta</taxon>
        <taxon>Magnoliopsida</taxon>
        <taxon>Proteales</taxon>
        <taxon>Nelumbonaceae</taxon>
        <taxon>Nelumbo</taxon>
    </lineage>
</organism>
<dbReference type="InParanoid" id="A0A1U8B7H0"/>
<evidence type="ECO:0000256" key="4">
    <source>
        <dbReference type="SAM" id="Phobius"/>
    </source>
</evidence>
<dbReference type="CDD" id="cd14066">
    <property type="entry name" value="STKc_IRAK"/>
    <property type="match status" value="1"/>
</dbReference>
<feature type="domain" description="Protein kinase" evidence="6">
    <location>
        <begin position="324"/>
        <end position="620"/>
    </location>
</feature>
<dbReference type="InterPro" id="IPR011009">
    <property type="entry name" value="Kinase-like_dom_sf"/>
</dbReference>
<feature type="chain" id="PRO_5010524601" evidence="5">
    <location>
        <begin position="31"/>
        <end position="639"/>
    </location>
</feature>
<keyword evidence="4" id="KW-0812">Transmembrane</keyword>
<dbReference type="Gene3D" id="1.10.510.10">
    <property type="entry name" value="Transferase(Phosphotransferase) domain 1"/>
    <property type="match status" value="1"/>
</dbReference>